<accession>A0A0E9WUM1</accession>
<name>A0A0E9WUM1_ANGAN</name>
<feature type="region of interest" description="Disordered" evidence="1">
    <location>
        <begin position="42"/>
        <end position="69"/>
    </location>
</feature>
<proteinExistence type="predicted"/>
<dbReference type="EMBL" id="GBXM01015369">
    <property type="protein sequence ID" value="JAH93208.1"/>
    <property type="molecule type" value="Transcribed_RNA"/>
</dbReference>
<organism evidence="2">
    <name type="scientific">Anguilla anguilla</name>
    <name type="common">European freshwater eel</name>
    <name type="synonym">Muraena anguilla</name>
    <dbReference type="NCBI Taxonomy" id="7936"/>
    <lineage>
        <taxon>Eukaryota</taxon>
        <taxon>Metazoa</taxon>
        <taxon>Chordata</taxon>
        <taxon>Craniata</taxon>
        <taxon>Vertebrata</taxon>
        <taxon>Euteleostomi</taxon>
        <taxon>Actinopterygii</taxon>
        <taxon>Neopterygii</taxon>
        <taxon>Teleostei</taxon>
        <taxon>Anguilliformes</taxon>
        <taxon>Anguillidae</taxon>
        <taxon>Anguilla</taxon>
    </lineage>
</organism>
<sequence length="69" mass="8109">MKNLYGPHLLLIYSLGYYNHSPALCTTHGNTHTHTYKYTHARAHTHTHPRQEDRRQFSSSRQRCNSTLT</sequence>
<reference evidence="2" key="2">
    <citation type="journal article" date="2015" name="Fish Shellfish Immunol.">
        <title>Early steps in the European eel (Anguilla anguilla)-Vibrio vulnificus interaction in the gills: Role of the RtxA13 toxin.</title>
        <authorList>
            <person name="Callol A."/>
            <person name="Pajuelo D."/>
            <person name="Ebbesson L."/>
            <person name="Teles M."/>
            <person name="MacKenzie S."/>
            <person name="Amaro C."/>
        </authorList>
    </citation>
    <scope>NUCLEOTIDE SEQUENCE</scope>
</reference>
<evidence type="ECO:0000256" key="1">
    <source>
        <dbReference type="SAM" id="MobiDB-lite"/>
    </source>
</evidence>
<evidence type="ECO:0000313" key="2">
    <source>
        <dbReference type="EMBL" id="JAH93208.1"/>
    </source>
</evidence>
<reference evidence="2" key="1">
    <citation type="submission" date="2014-11" db="EMBL/GenBank/DDBJ databases">
        <authorList>
            <person name="Amaro Gonzalez C."/>
        </authorList>
    </citation>
    <scope>NUCLEOTIDE SEQUENCE</scope>
</reference>
<feature type="compositionally biased region" description="Polar residues" evidence="1">
    <location>
        <begin position="57"/>
        <end position="69"/>
    </location>
</feature>
<dbReference type="AlphaFoldDB" id="A0A0E9WUM1"/>
<protein>
    <submittedName>
        <fullName evidence="2">Uncharacterized protein</fullName>
    </submittedName>
</protein>